<evidence type="ECO:0000256" key="1">
    <source>
        <dbReference type="SAM" id="MobiDB-lite"/>
    </source>
</evidence>
<dbReference type="SUPFAM" id="SSF52540">
    <property type="entry name" value="P-loop containing nucleoside triphosphate hydrolases"/>
    <property type="match status" value="1"/>
</dbReference>
<evidence type="ECO:0000313" key="3">
    <source>
        <dbReference type="EMBL" id="BDS07573.1"/>
    </source>
</evidence>
<gene>
    <name evidence="3" type="ORF">NT6N_26130</name>
</gene>
<proteinExistence type="predicted"/>
<feature type="domain" description="Helicase C-terminal" evidence="2">
    <location>
        <begin position="15"/>
        <end position="161"/>
    </location>
</feature>
<dbReference type="EMBL" id="AP026866">
    <property type="protein sequence ID" value="BDS07573.1"/>
    <property type="molecule type" value="Genomic_DNA"/>
</dbReference>
<dbReference type="InterPro" id="IPR001650">
    <property type="entry name" value="Helicase_C-like"/>
</dbReference>
<protein>
    <recommendedName>
        <fullName evidence="2">Helicase C-terminal domain-containing protein</fullName>
    </recommendedName>
</protein>
<dbReference type="PROSITE" id="PS51194">
    <property type="entry name" value="HELICASE_CTER"/>
    <property type="match status" value="1"/>
</dbReference>
<feature type="region of interest" description="Disordered" evidence="1">
    <location>
        <begin position="154"/>
        <end position="192"/>
    </location>
</feature>
<dbReference type="InterPro" id="IPR027417">
    <property type="entry name" value="P-loop_NTPase"/>
</dbReference>
<sequence length="192" mass="21617">MSINSHSLYEVFEHQKTDLLLHLLESMPDLDKVLVIVHTRDSLHSLTSTLCHAGVRAESIHGNKKAELRDRAMKGLSEGKLRLIASTESMARDLDTSCIKNVVYFDLPELVSDYQQRVAQMHVLTLAVPGDRKLAKLESEVGIEIQRVKAPDFKYAKQPVHSKPPRKKGGKSKGLHSKPLQNKKPKLNRGRK</sequence>
<name>A0AAT9FNP7_9BACT</name>
<accession>A0AAT9FNP7</accession>
<dbReference type="AlphaFoldDB" id="A0AAT9FNP7"/>
<dbReference type="SMART" id="SM00490">
    <property type="entry name" value="HELICc"/>
    <property type="match status" value="1"/>
</dbReference>
<dbReference type="PANTHER" id="PTHR47958">
    <property type="entry name" value="ATP-DEPENDENT RNA HELICASE DBP3"/>
    <property type="match status" value="1"/>
</dbReference>
<evidence type="ECO:0000259" key="2">
    <source>
        <dbReference type="PROSITE" id="PS51194"/>
    </source>
</evidence>
<feature type="compositionally biased region" description="Basic residues" evidence="1">
    <location>
        <begin position="163"/>
        <end position="192"/>
    </location>
</feature>
<organism evidence="3">
    <name type="scientific">Oceaniferula spumae</name>
    <dbReference type="NCBI Taxonomy" id="2979115"/>
    <lineage>
        <taxon>Bacteria</taxon>
        <taxon>Pseudomonadati</taxon>
        <taxon>Verrucomicrobiota</taxon>
        <taxon>Verrucomicrobiia</taxon>
        <taxon>Verrucomicrobiales</taxon>
        <taxon>Verrucomicrobiaceae</taxon>
        <taxon>Oceaniferula</taxon>
    </lineage>
</organism>
<dbReference type="Gene3D" id="3.40.50.300">
    <property type="entry name" value="P-loop containing nucleotide triphosphate hydrolases"/>
    <property type="match status" value="1"/>
</dbReference>
<reference evidence="3" key="1">
    <citation type="submission" date="2024-07" db="EMBL/GenBank/DDBJ databases">
        <title>Complete genome sequence of Verrucomicrobiaceae bacterium NT6N.</title>
        <authorList>
            <person name="Huang C."/>
            <person name="Takami H."/>
            <person name="Hamasaki K."/>
        </authorList>
    </citation>
    <scope>NUCLEOTIDE SEQUENCE</scope>
    <source>
        <strain evidence="3">NT6N</strain>
    </source>
</reference>
<dbReference type="Pfam" id="PF00271">
    <property type="entry name" value="Helicase_C"/>
    <property type="match status" value="1"/>
</dbReference>
<dbReference type="KEGG" id="osu:NT6N_26130"/>